<sequence>MKIPAGSESKHGISRMERKQRLLRKHPPPPYSWNGNFRRPREPYKYHRQRNFNQTGHTTCLPTLPTHL</sequence>
<protein>
    <submittedName>
        <fullName evidence="2">Uncharacterized protein</fullName>
    </submittedName>
</protein>
<feature type="compositionally biased region" description="Low complexity" evidence="1">
    <location>
        <begin position="55"/>
        <end position="68"/>
    </location>
</feature>
<feature type="compositionally biased region" description="Basic and acidic residues" evidence="1">
    <location>
        <begin position="8"/>
        <end position="20"/>
    </location>
</feature>
<evidence type="ECO:0000313" key="2">
    <source>
        <dbReference type="EnsemblMetazoa" id="ENSAATROPP008317"/>
    </source>
</evidence>
<evidence type="ECO:0000256" key="1">
    <source>
        <dbReference type="SAM" id="MobiDB-lite"/>
    </source>
</evidence>
<dbReference type="EnsemblMetazoa" id="ENSAATROPT009198">
    <property type="protein sequence ID" value="ENSAATROPP008317"/>
    <property type="gene ID" value="ENSAATROPG007493"/>
</dbReference>
<feature type="region of interest" description="Disordered" evidence="1">
    <location>
        <begin position="49"/>
        <end position="68"/>
    </location>
</feature>
<reference evidence="2" key="1">
    <citation type="submission" date="2024-04" db="UniProtKB">
        <authorList>
            <consortium name="EnsemblMetazoa"/>
        </authorList>
    </citation>
    <scope>IDENTIFICATION</scope>
    <source>
        <strain evidence="2">EBRO</strain>
    </source>
</reference>
<accession>A0AAG5DAP2</accession>
<keyword evidence="3" id="KW-1185">Reference proteome</keyword>
<dbReference type="AlphaFoldDB" id="A0AAG5DAP2"/>
<name>A0AAG5DAP2_ANOAO</name>
<feature type="region of interest" description="Disordered" evidence="1">
    <location>
        <begin position="1"/>
        <end position="40"/>
    </location>
</feature>
<evidence type="ECO:0000313" key="3">
    <source>
        <dbReference type="Proteomes" id="UP000075880"/>
    </source>
</evidence>
<dbReference type="Proteomes" id="UP000075880">
    <property type="component" value="Unassembled WGS sequence"/>
</dbReference>
<organism evidence="2 3">
    <name type="scientific">Anopheles atroparvus</name>
    <name type="common">European mosquito</name>
    <dbReference type="NCBI Taxonomy" id="41427"/>
    <lineage>
        <taxon>Eukaryota</taxon>
        <taxon>Metazoa</taxon>
        <taxon>Ecdysozoa</taxon>
        <taxon>Arthropoda</taxon>
        <taxon>Hexapoda</taxon>
        <taxon>Insecta</taxon>
        <taxon>Pterygota</taxon>
        <taxon>Neoptera</taxon>
        <taxon>Endopterygota</taxon>
        <taxon>Diptera</taxon>
        <taxon>Nematocera</taxon>
        <taxon>Culicoidea</taxon>
        <taxon>Culicidae</taxon>
        <taxon>Anophelinae</taxon>
        <taxon>Anopheles</taxon>
    </lineage>
</organism>
<proteinExistence type="predicted"/>